<feature type="non-terminal residue" evidence="13">
    <location>
        <position position="1"/>
    </location>
</feature>
<dbReference type="PROSITE" id="PS00086">
    <property type="entry name" value="CYTOCHROME_P450"/>
    <property type="match status" value="1"/>
</dbReference>
<dbReference type="PRINTS" id="PR00463">
    <property type="entry name" value="EP450I"/>
</dbReference>
<protein>
    <recommendedName>
        <fullName evidence="15">Cytochrome P450</fullName>
    </recommendedName>
</protein>
<feature type="binding site" description="axial binding residue" evidence="11">
    <location>
        <position position="239"/>
    </location>
    <ligand>
        <name>heme</name>
        <dbReference type="ChEBI" id="CHEBI:30413"/>
    </ligand>
    <ligandPart>
        <name>Fe</name>
        <dbReference type="ChEBI" id="CHEBI:18248"/>
    </ligandPart>
</feature>
<keyword evidence="10" id="KW-0472">Membrane</keyword>
<evidence type="ECO:0000256" key="11">
    <source>
        <dbReference type="PIRSR" id="PIRSR602401-1"/>
    </source>
</evidence>
<dbReference type="InterPro" id="IPR051103">
    <property type="entry name" value="Plant_metabolite_P450s"/>
</dbReference>
<comment type="similarity">
    <text evidence="3 12">Belongs to the cytochrome P450 family.</text>
</comment>
<evidence type="ECO:0000256" key="8">
    <source>
        <dbReference type="ARBA" id="ARBA00023002"/>
    </source>
</evidence>
<dbReference type="Gene3D" id="1.10.630.10">
    <property type="entry name" value="Cytochrome P450"/>
    <property type="match status" value="1"/>
</dbReference>
<dbReference type="InterPro" id="IPR002401">
    <property type="entry name" value="Cyt_P450_E_grp-I"/>
</dbReference>
<dbReference type="GO" id="GO:0020037">
    <property type="term" value="F:heme binding"/>
    <property type="evidence" value="ECO:0007669"/>
    <property type="project" value="InterPro"/>
</dbReference>
<evidence type="ECO:0008006" key="15">
    <source>
        <dbReference type="Google" id="ProtNLM"/>
    </source>
</evidence>
<organism evidence="13 14">
    <name type="scientific">Thlaspi arvense</name>
    <name type="common">Field penny-cress</name>
    <dbReference type="NCBI Taxonomy" id="13288"/>
    <lineage>
        <taxon>Eukaryota</taxon>
        <taxon>Viridiplantae</taxon>
        <taxon>Streptophyta</taxon>
        <taxon>Embryophyta</taxon>
        <taxon>Tracheophyta</taxon>
        <taxon>Spermatophyta</taxon>
        <taxon>Magnoliopsida</taxon>
        <taxon>eudicotyledons</taxon>
        <taxon>Gunneridae</taxon>
        <taxon>Pentapetalae</taxon>
        <taxon>rosids</taxon>
        <taxon>malvids</taxon>
        <taxon>Brassicales</taxon>
        <taxon>Brassicaceae</taxon>
        <taxon>Thlaspideae</taxon>
        <taxon>Thlaspi</taxon>
    </lineage>
</organism>
<evidence type="ECO:0000256" key="5">
    <source>
        <dbReference type="ARBA" id="ARBA00022692"/>
    </source>
</evidence>
<keyword evidence="9 12" id="KW-0503">Monooxygenase</keyword>
<evidence type="ECO:0000256" key="10">
    <source>
        <dbReference type="ARBA" id="ARBA00023136"/>
    </source>
</evidence>
<dbReference type="InterPro" id="IPR001128">
    <property type="entry name" value="Cyt_P450"/>
</dbReference>
<evidence type="ECO:0000256" key="3">
    <source>
        <dbReference type="ARBA" id="ARBA00010617"/>
    </source>
</evidence>
<proteinExistence type="inferred from homology"/>
<dbReference type="SUPFAM" id="SSF48264">
    <property type="entry name" value="Cytochrome P450"/>
    <property type="match status" value="1"/>
</dbReference>
<sequence>ENNEAERIWGLVTELDGLSKKILLANLLCKPLEKFGISLFKKEIMSVSNRFSEVLEKILVEHEEILEEDQGTDMMDVLLAVCRDENAEHMISRSHIKSLFVAPTPQRKQYSGQWQRSLTTLIFLRHLEKISNKLLIQETDIPNLPYLQAAVKEGLRLHPPLPVFVRTVQKRCMMGGFYIPENTTLAVNAYAVMRDPDSWENPNEFRPERFLTSSRSGQEDERREQALKYISFGNGRRGCPGSRLGYVFVRTAVGMMVQCFDWRIKDDKVHMEEDGGLNLSMAHPLRCTPVARIQPLLANLRP</sequence>
<dbReference type="InterPro" id="IPR036396">
    <property type="entry name" value="Cyt_P450_sf"/>
</dbReference>
<evidence type="ECO:0000313" key="14">
    <source>
        <dbReference type="Proteomes" id="UP000836841"/>
    </source>
</evidence>
<evidence type="ECO:0000256" key="9">
    <source>
        <dbReference type="ARBA" id="ARBA00023033"/>
    </source>
</evidence>
<keyword evidence="5" id="KW-0812">Transmembrane</keyword>
<dbReference type="Proteomes" id="UP000836841">
    <property type="component" value="Chromosome 7"/>
</dbReference>
<dbReference type="Pfam" id="PF00067">
    <property type="entry name" value="p450"/>
    <property type="match status" value="1"/>
</dbReference>
<evidence type="ECO:0000256" key="6">
    <source>
        <dbReference type="ARBA" id="ARBA00022723"/>
    </source>
</evidence>
<keyword evidence="6 11" id="KW-0479">Metal-binding</keyword>
<dbReference type="GO" id="GO:0016709">
    <property type="term" value="F:oxidoreductase activity, acting on paired donors, with incorporation or reduction of molecular oxygen, NAD(P)H as one donor, and incorporation of one atom of oxygen"/>
    <property type="evidence" value="ECO:0007669"/>
    <property type="project" value="TreeGrafter"/>
</dbReference>
<comment type="cofactor">
    <cofactor evidence="1 11">
        <name>heme</name>
        <dbReference type="ChEBI" id="CHEBI:30413"/>
    </cofactor>
</comment>
<dbReference type="GO" id="GO:0005506">
    <property type="term" value="F:iron ion binding"/>
    <property type="evidence" value="ECO:0007669"/>
    <property type="project" value="InterPro"/>
</dbReference>
<dbReference type="EMBL" id="OU466863">
    <property type="protein sequence ID" value="CAH2079687.1"/>
    <property type="molecule type" value="Genomic_DNA"/>
</dbReference>
<keyword evidence="7" id="KW-1133">Transmembrane helix</keyword>
<reference evidence="13 14" key="1">
    <citation type="submission" date="2022-03" db="EMBL/GenBank/DDBJ databases">
        <authorList>
            <person name="Nunn A."/>
            <person name="Chopra R."/>
            <person name="Nunn A."/>
            <person name="Contreras Garrido A."/>
        </authorList>
    </citation>
    <scope>NUCLEOTIDE SEQUENCE [LARGE SCALE GENOMIC DNA]</scope>
</reference>
<dbReference type="PANTHER" id="PTHR24298">
    <property type="entry name" value="FLAVONOID 3'-MONOOXYGENASE-RELATED"/>
    <property type="match status" value="1"/>
</dbReference>
<keyword evidence="11 12" id="KW-0408">Iron</keyword>
<evidence type="ECO:0000256" key="7">
    <source>
        <dbReference type="ARBA" id="ARBA00022989"/>
    </source>
</evidence>
<evidence type="ECO:0000313" key="13">
    <source>
        <dbReference type="EMBL" id="CAH2079687.1"/>
    </source>
</evidence>
<dbReference type="GO" id="GO:0016020">
    <property type="term" value="C:membrane"/>
    <property type="evidence" value="ECO:0007669"/>
    <property type="project" value="UniProtKB-SubCell"/>
</dbReference>
<evidence type="ECO:0000256" key="12">
    <source>
        <dbReference type="RuleBase" id="RU000461"/>
    </source>
</evidence>
<gene>
    <name evidence="13" type="ORF">TAV2_LOCUS23724</name>
</gene>
<dbReference type="PANTHER" id="PTHR24298:SF541">
    <property type="entry name" value="CYTOCHROME P450 705A20-RELATED"/>
    <property type="match status" value="1"/>
</dbReference>
<evidence type="ECO:0000256" key="4">
    <source>
        <dbReference type="ARBA" id="ARBA00022617"/>
    </source>
</evidence>
<evidence type="ECO:0000256" key="1">
    <source>
        <dbReference type="ARBA" id="ARBA00001971"/>
    </source>
</evidence>
<keyword evidence="8 12" id="KW-0560">Oxidoreductase</keyword>
<dbReference type="InterPro" id="IPR017972">
    <property type="entry name" value="Cyt_P450_CS"/>
</dbReference>
<comment type="subcellular location">
    <subcellularLocation>
        <location evidence="2">Membrane</location>
        <topology evidence="2">Single-pass membrane protein</topology>
    </subcellularLocation>
</comment>
<name>A0AAU9T6K2_THLAR</name>
<keyword evidence="14" id="KW-1185">Reference proteome</keyword>
<dbReference type="AlphaFoldDB" id="A0AAU9T6K2"/>
<feature type="non-terminal residue" evidence="13">
    <location>
        <position position="302"/>
    </location>
</feature>
<keyword evidence="4 11" id="KW-0349">Heme</keyword>
<evidence type="ECO:0000256" key="2">
    <source>
        <dbReference type="ARBA" id="ARBA00004167"/>
    </source>
</evidence>
<accession>A0AAU9T6K2</accession>